<comment type="caution">
    <text evidence="1">The sequence shown here is derived from an EMBL/GenBank/DDBJ whole genome shotgun (WGS) entry which is preliminary data.</text>
</comment>
<proteinExistence type="predicted"/>
<name>A0A2G4RE89_9PROT</name>
<accession>A0A2G4RE89</accession>
<dbReference type="AlphaFoldDB" id="A0A2G4RE89"/>
<organism evidence="1 2">
    <name type="scientific">Acetobacter pomorum</name>
    <dbReference type="NCBI Taxonomy" id="65959"/>
    <lineage>
        <taxon>Bacteria</taxon>
        <taxon>Pseudomonadati</taxon>
        <taxon>Pseudomonadota</taxon>
        <taxon>Alphaproteobacteria</taxon>
        <taxon>Acetobacterales</taxon>
        <taxon>Acetobacteraceae</taxon>
        <taxon>Acetobacter</taxon>
    </lineage>
</organism>
<reference evidence="1 2" key="1">
    <citation type="submission" date="2017-10" db="EMBL/GenBank/DDBJ databases">
        <title>Genomic analysis of the genus Acetobacter.</title>
        <authorList>
            <person name="Kim K.H."/>
            <person name="Chun B.H."/>
            <person name="Son A.R."/>
            <person name="Jeon C.O."/>
        </authorList>
    </citation>
    <scope>NUCLEOTIDE SEQUENCE [LARGE SCALE GENOMIC DNA]</scope>
    <source>
        <strain evidence="1 2">LHT 2458</strain>
    </source>
</reference>
<protein>
    <submittedName>
        <fullName evidence="1">Uncharacterized protein</fullName>
    </submittedName>
</protein>
<gene>
    <name evidence="1" type="ORF">CSR02_04060</name>
</gene>
<dbReference type="EMBL" id="PEBQ01000057">
    <property type="protein sequence ID" value="PHY94899.1"/>
    <property type="molecule type" value="Genomic_DNA"/>
</dbReference>
<dbReference type="OrthoDB" id="8019751at2"/>
<evidence type="ECO:0000313" key="1">
    <source>
        <dbReference type="EMBL" id="PHY94899.1"/>
    </source>
</evidence>
<keyword evidence="2" id="KW-1185">Reference proteome</keyword>
<evidence type="ECO:0000313" key="2">
    <source>
        <dbReference type="Proteomes" id="UP000228751"/>
    </source>
</evidence>
<dbReference type="RefSeq" id="WP_042787023.1">
    <property type="nucleotide sequence ID" value="NZ_PEBQ01000057.1"/>
</dbReference>
<sequence>MSSKLDLSLSEDRTEIHMKVLEQDNQPAVDIALSLEDVTRLIQVLGQCRETMLEGRELPTIEGATFAPVTRTKWALQPEASTDGSVLAFQHPAFGPVGLVLPPADADRLMHGLQMHQQMRQQQGAARGRLN</sequence>
<dbReference type="Proteomes" id="UP000228751">
    <property type="component" value="Unassembled WGS sequence"/>
</dbReference>